<keyword evidence="7 11" id="KW-1133">Transmembrane helix</keyword>
<evidence type="ECO:0000256" key="2">
    <source>
        <dbReference type="ARBA" id="ARBA00006855"/>
    </source>
</evidence>
<dbReference type="InterPro" id="IPR006603">
    <property type="entry name" value="PQ-loop_rpt"/>
</dbReference>
<feature type="transmembrane region" description="Helical" evidence="11">
    <location>
        <begin position="165"/>
        <end position="187"/>
    </location>
</feature>
<keyword evidence="8 11" id="KW-0472">Membrane</keyword>
<feature type="transmembrane region" description="Helical" evidence="11">
    <location>
        <begin position="93"/>
        <end position="112"/>
    </location>
</feature>
<evidence type="ECO:0000256" key="1">
    <source>
        <dbReference type="ARBA" id="ARBA00004155"/>
    </source>
</evidence>
<keyword evidence="6" id="KW-0769">Symport</keyword>
<evidence type="ECO:0000313" key="12">
    <source>
        <dbReference type="EMBL" id="KAE9974763.1"/>
    </source>
</evidence>
<dbReference type="NCBIfam" id="TIGR00951">
    <property type="entry name" value="2A43"/>
    <property type="match status" value="1"/>
</dbReference>
<evidence type="ECO:0000256" key="8">
    <source>
        <dbReference type="ARBA" id="ARBA00023136"/>
    </source>
</evidence>
<feature type="transmembrane region" description="Helical" evidence="11">
    <location>
        <begin position="208"/>
        <end position="224"/>
    </location>
</feature>
<keyword evidence="9" id="KW-0458">Lysosome</keyword>
<feature type="transmembrane region" description="Helical" evidence="11">
    <location>
        <begin position="133"/>
        <end position="153"/>
    </location>
</feature>
<feature type="transmembrane region" description="Helical" evidence="11">
    <location>
        <begin position="55"/>
        <end position="73"/>
    </location>
</feature>
<dbReference type="PANTHER" id="PTHR13131:SF5">
    <property type="entry name" value="CYSTINOSIN"/>
    <property type="match status" value="1"/>
</dbReference>
<evidence type="ECO:0000256" key="11">
    <source>
        <dbReference type="SAM" id="Phobius"/>
    </source>
</evidence>
<accession>A0A8H3UT15</accession>
<evidence type="ECO:0000256" key="7">
    <source>
        <dbReference type="ARBA" id="ARBA00022989"/>
    </source>
</evidence>
<proteinExistence type="inferred from homology"/>
<dbReference type="Pfam" id="PF04193">
    <property type="entry name" value="PQ-loop"/>
    <property type="match status" value="2"/>
</dbReference>
<reference evidence="12 13" key="1">
    <citation type="submission" date="2018-12" db="EMBL/GenBank/DDBJ databases">
        <title>Venturia inaequalis Genome Resource.</title>
        <authorList>
            <person name="Lichtner F.J."/>
        </authorList>
    </citation>
    <scope>NUCLEOTIDE SEQUENCE [LARGE SCALE GENOMIC DNA]</scope>
    <source>
        <strain evidence="12 13">120213</strain>
    </source>
</reference>
<dbReference type="AlphaFoldDB" id="A0A8H3UT15"/>
<evidence type="ECO:0000256" key="4">
    <source>
        <dbReference type="ARBA" id="ARBA00022692"/>
    </source>
</evidence>
<feature type="transmembrane region" description="Helical" evidence="11">
    <location>
        <begin position="244"/>
        <end position="263"/>
    </location>
</feature>
<keyword evidence="4 11" id="KW-0812">Transmembrane</keyword>
<evidence type="ECO:0000313" key="13">
    <source>
        <dbReference type="Proteomes" id="UP000447873"/>
    </source>
</evidence>
<evidence type="ECO:0008006" key="14">
    <source>
        <dbReference type="Google" id="ProtNLM"/>
    </source>
</evidence>
<evidence type="ECO:0000256" key="3">
    <source>
        <dbReference type="ARBA" id="ARBA00022448"/>
    </source>
</evidence>
<evidence type="ECO:0000256" key="10">
    <source>
        <dbReference type="ARBA" id="ARBA00048473"/>
    </source>
</evidence>
<dbReference type="EMBL" id="WNWS01000210">
    <property type="protein sequence ID" value="KAE9974763.1"/>
    <property type="molecule type" value="Genomic_DNA"/>
</dbReference>
<gene>
    <name evidence="12" type="ORF">EG328_003669</name>
</gene>
<feature type="transmembrane region" description="Helical" evidence="11">
    <location>
        <begin position="12"/>
        <end position="34"/>
    </location>
</feature>
<keyword evidence="3" id="KW-0813">Transport</keyword>
<name>A0A8H3UT15_VENIN</name>
<organism evidence="12 13">
    <name type="scientific">Venturia inaequalis</name>
    <name type="common">Apple scab fungus</name>
    <dbReference type="NCBI Taxonomy" id="5025"/>
    <lineage>
        <taxon>Eukaryota</taxon>
        <taxon>Fungi</taxon>
        <taxon>Dikarya</taxon>
        <taxon>Ascomycota</taxon>
        <taxon>Pezizomycotina</taxon>
        <taxon>Dothideomycetes</taxon>
        <taxon>Pleosporomycetidae</taxon>
        <taxon>Venturiales</taxon>
        <taxon>Venturiaceae</taxon>
        <taxon>Venturia</taxon>
    </lineage>
</organism>
<dbReference type="PANTHER" id="PTHR13131">
    <property type="entry name" value="CYSTINOSIN"/>
    <property type="match status" value="1"/>
</dbReference>
<dbReference type="GO" id="GO:0000324">
    <property type="term" value="C:fungal-type vacuole"/>
    <property type="evidence" value="ECO:0007669"/>
    <property type="project" value="TreeGrafter"/>
</dbReference>
<dbReference type="Proteomes" id="UP000447873">
    <property type="component" value="Unassembled WGS sequence"/>
</dbReference>
<dbReference type="GO" id="GO:0005774">
    <property type="term" value="C:vacuolar membrane"/>
    <property type="evidence" value="ECO:0007669"/>
    <property type="project" value="TreeGrafter"/>
</dbReference>
<dbReference type="InterPro" id="IPR005282">
    <property type="entry name" value="LC_transporter"/>
</dbReference>
<dbReference type="SMART" id="SM00679">
    <property type="entry name" value="CTNS"/>
    <property type="match status" value="2"/>
</dbReference>
<dbReference type="FunFam" id="1.20.1280.290:FF:000016">
    <property type="entry name" value="Cystinosin homolog"/>
    <property type="match status" value="1"/>
</dbReference>
<comment type="catalytic activity">
    <reaction evidence="10">
        <text>L-cystine(out) + H(+)(out) = L-cystine(in) + H(+)(in)</text>
        <dbReference type="Rhea" id="RHEA:66172"/>
        <dbReference type="ChEBI" id="CHEBI:15378"/>
        <dbReference type="ChEBI" id="CHEBI:35491"/>
    </reaction>
    <physiologicalReaction direction="left-to-right" evidence="10">
        <dbReference type="Rhea" id="RHEA:66173"/>
    </physiologicalReaction>
</comment>
<comment type="subcellular location">
    <subcellularLocation>
        <location evidence="1">Lysosome membrane</location>
        <topology evidence="1">Multi-pass membrane protein</topology>
    </subcellularLocation>
</comment>
<dbReference type="GO" id="GO:0015184">
    <property type="term" value="F:L-cystine transmembrane transporter activity"/>
    <property type="evidence" value="ECO:0007669"/>
    <property type="project" value="TreeGrafter"/>
</dbReference>
<keyword evidence="5" id="KW-0677">Repeat</keyword>
<dbReference type="GO" id="GO:0015293">
    <property type="term" value="F:symporter activity"/>
    <property type="evidence" value="ECO:0007669"/>
    <property type="project" value="UniProtKB-KW"/>
</dbReference>
<sequence>MPVIAGSDAHIVFARAISLVFGYIYFITWSLSFYPQPLLNWRRKSTQGLAIDFPTCNVLGFISYTISTAAFLYSPTIQSQYAYRHPLSPETTVRFNDFVFAAHGAVLCVITYSQFFPTIWSFKVGSRQRASRVVLGIFWGSILVVLLTIILVRTHGKDGGNDPSGWAWIDVIYSFGYVKLLCTVVKYCPQVYANYKRKSTEGWSINQILLDFTGGILSLAQLLIDSALQADWSGLTGNPVKLGLSNVSMIFDIIFITQHYILYRARPTPPRYPAEDEWEGEQRPLITSEN</sequence>
<evidence type="ECO:0000256" key="9">
    <source>
        <dbReference type="ARBA" id="ARBA00023228"/>
    </source>
</evidence>
<dbReference type="Gene3D" id="1.20.1280.290">
    <property type="match status" value="2"/>
</dbReference>
<comment type="similarity">
    <text evidence="2">Belongs to the cystinosin family.</text>
</comment>
<evidence type="ECO:0000256" key="5">
    <source>
        <dbReference type="ARBA" id="ARBA00022737"/>
    </source>
</evidence>
<protein>
    <recommendedName>
        <fullName evidence="14">L-cystine transporter-like protein</fullName>
    </recommendedName>
</protein>
<evidence type="ECO:0000256" key="6">
    <source>
        <dbReference type="ARBA" id="ARBA00022847"/>
    </source>
</evidence>
<comment type="caution">
    <text evidence="12">The sequence shown here is derived from an EMBL/GenBank/DDBJ whole genome shotgun (WGS) entry which is preliminary data.</text>
</comment>